<dbReference type="PRINTS" id="PR00038">
    <property type="entry name" value="HTHLUXR"/>
</dbReference>
<dbReference type="GO" id="GO:0000160">
    <property type="term" value="P:phosphorelay signal transduction system"/>
    <property type="evidence" value="ECO:0007669"/>
    <property type="project" value="InterPro"/>
</dbReference>
<dbReference type="PROSITE" id="PS00622">
    <property type="entry name" value="HTH_LUXR_1"/>
    <property type="match status" value="1"/>
</dbReference>
<dbReference type="InterPro" id="IPR000792">
    <property type="entry name" value="Tscrpt_reg_LuxR_C"/>
</dbReference>
<evidence type="ECO:0000256" key="4">
    <source>
        <dbReference type="ARBA" id="ARBA00023163"/>
    </source>
</evidence>
<keyword evidence="1" id="KW-0597">Phosphoprotein</keyword>
<dbReference type="InterPro" id="IPR039420">
    <property type="entry name" value="WalR-like"/>
</dbReference>
<dbReference type="Proteomes" id="UP000254879">
    <property type="component" value="Unassembled WGS sequence"/>
</dbReference>
<sequence>MKLLIADDHAVVRSALKFMINAQKDMEVIGDAADGTEAFLFIESNRPDIVLMDLSMPPGENGLLTTKRITEAFPETKVILLTMHDEEAYITQALQAGAQGYIMKNSSEELLLDAIRSVMGGQIIIDPVFNYSSKQIEQLKRADASENIIERLSKREKEILPLIALGYGNKEIAERLFISAKTVEVHKSHIMKKLEMKKFSDLLRFCVKEQLIDL</sequence>
<dbReference type="InterPro" id="IPR011006">
    <property type="entry name" value="CheY-like_superfamily"/>
</dbReference>
<dbReference type="InterPro" id="IPR058245">
    <property type="entry name" value="NreC/VraR/RcsB-like_REC"/>
</dbReference>
<protein>
    <submittedName>
        <fullName evidence="5">Nitrogen regulation protein C</fullName>
    </submittedName>
</protein>
<dbReference type="SMART" id="SM00421">
    <property type="entry name" value="HTH_LUXR"/>
    <property type="match status" value="1"/>
</dbReference>
<dbReference type="SUPFAM" id="SSF52172">
    <property type="entry name" value="CheY-like"/>
    <property type="match status" value="1"/>
</dbReference>
<dbReference type="RefSeq" id="WP_003756426.1">
    <property type="nucleotide sequence ID" value="NZ_CABKNG010000001.1"/>
</dbReference>
<dbReference type="Pfam" id="PF00196">
    <property type="entry name" value="GerE"/>
    <property type="match status" value="1"/>
</dbReference>
<dbReference type="GO" id="GO:0003677">
    <property type="term" value="F:DNA binding"/>
    <property type="evidence" value="ECO:0007669"/>
    <property type="project" value="UniProtKB-KW"/>
</dbReference>
<evidence type="ECO:0000313" key="5">
    <source>
        <dbReference type="EMBL" id="STY44882.1"/>
    </source>
</evidence>
<dbReference type="InterPro" id="IPR016032">
    <property type="entry name" value="Sig_transdc_resp-reg_C-effctor"/>
</dbReference>
<evidence type="ECO:0000256" key="2">
    <source>
        <dbReference type="ARBA" id="ARBA00023015"/>
    </source>
</evidence>
<dbReference type="CDD" id="cd17535">
    <property type="entry name" value="REC_NarL-like"/>
    <property type="match status" value="1"/>
</dbReference>
<evidence type="ECO:0000313" key="6">
    <source>
        <dbReference type="Proteomes" id="UP000254879"/>
    </source>
</evidence>
<dbReference type="OrthoDB" id="9780153at2"/>
<evidence type="ECO:0000256" key="3">
    <source>
        <dbReference type="ARBA" id="ARBA00023125"/>
    </source>
</evidence>
<dbReference type="CDD" id="cd06170">
    <property type="entry name" value="LuxR_C_like"/>
    <property type="match status" value="1"/>
</dbReference>
<reference evidence="5 6" key="1">
    <citation type="submission" date="2018-06" db="EMBL/GenBank/DDBJ databases">
        <authorList>
            <consortium name="Pathogen Informatics"/>
            <person name="Doyle S."/>
        </authorList>
    </citation>
    <scope>NUCLEOTIDE SEQUENCE [LARGE SCALE GENOMIC DNA]</scope>
    <source>
        <strain evidence="6">NCTC 10815</strain>
    </source>
</reference>
<gene>
    <name evidence="5" type="primary">nreC_3</name>
    <name evidence="5" type="ORF">NCTC10815_02236</name>
</gene>
<keyword evidence="4" id="KW-0804">Transcription</keyword>
<keyword evidence="2" id="KW-0805">Transcription regulation</keyword>
<dbReference type="GO" id="GO:0006355">
    <property type="term" value="P:regulation of DNA-templated transcription"/>
    <property type="evidence" value="ECO:0007669"/>
    <property type="project" value="InterPro"/>
</dbReference>
<name>A0A378MHM3_LISGR</name>
<evidence type="ECO:0000256" key="1">
    <source>
        <dbReference type="ARBA" id="ARBA00022553"/>
    </source>
</evidence>
<dbReference type="PROSITE" id="PS50110">
    <property type="entry name" value="RESPONSE_REGULATORY"/>
    <property type="match status" value="1"/>
</dbReference>
<dbReference type="PANTHER" id="PTHR43214:SF37">
    <property type="entry name" value="TRANSCRIPTIONAL REGULATORY PROTEIN YDFI"/>
    <property type="match status" value="1"/>
</dbReference>
<accession>A0A378MHM3</accession>
<proteinExistence type="predicted"/>
<dbReference type="InterPro" id="IPR001789">
    <property type="entry name" value="Sig_transdc_resp-reg_receiver"/>
</dbReference>
<organism evidence="5 6">
    <name type="scientific">Listeria grayi</name>
    <name type="common">Listeria murrayi</name>
    <dbReference type="NCBI Taxonomy" id="1641"/>
    <lineage>
        <taxon>Bacteria</taxon>
        <taxon>Bacillati</taxon>
        <taxon>Bacillota</taxon>
        <taxon>Bacilli</taxon>
        <taxon>Bacillales</taxon>
        <taxon>Listeriaceae</taxon>
        <taxon>Listeria</taxon>
    </lineage>
</organism>
<dbReference type="SMART" id="SM00448">
    <property type="entry name" value="REC"/>
    <property type="match status" value="1"/>
</dbReference>
<dbReference type="EMBL" id="UGPG01000001">
    <property type="protein sequence ID" value="STY44882.1"/>
    <property type="molecule type" value="Genomic_DNA"/>
</dbReference>
<dbReference type="AlphaFoldDB" id="A0A378MHM3"/>
<dbReference type="PROSITE" id="PS50043">
    <property type="entry name" value="HTH_LUXR_2"/>
    <property type="match status" value="1"/>
</dbReference>
<dbReference type="SUPFAM" id="SSF46894">
    <property type="entry name" value="C-terminal effector domain of the bipartite response regulators"/>
    <property type="match status" value="1"/>
</dbReference>
<dbReference type="PANTHER" id="PTHR43214">
    <property type="entry name" value="TWO-COMPONENT RESPONSE REGULATOR"/>
    <property type="match status" value="1"/>
</dbReference>
<keyword evidence="3" id="KW-0238">DNA-binding</keyword>
<dbReference type="Gene3D" id="3.40.50.2300">
    <property type="match status" value="1"/>
</dbReference>
<dbReference type="Pfam" id="PF00072">
    <property type="entry name" value="Response_reg"/>
    <property type="match status" value="1"/>
</dbReference>